<feature type="domain" description="ABC3 transporter permease C-terminal" evidence="7">
    <location>
        <begin position="305"/>
        <end position="423"/>
    </location>
</feature>
<proteinExistence type="predicted"/>
<comment type="subcellular location">
    <subcellularLocation>
        <location evidence="1">Cell membrane</location>
        <topology evidence="1">Multi-pass membrane protein</topology>
    </subcellularLocation>
</comment>
<name>A0ABV5REH3_9ACTN</name>
<evidence type="ECO:0000256" key="6">
    <source>
        <dbReference type="SAM" id="Phobius"/>
    </source>
</evidence>
<dbReference type="PANTHER" id="PTHR30287">
    <property type="entry name" value="MEMBRANE COMPONENT OF PREDICTED ABC SUPERFAMILY METABOLITE UPTAKE TRANSPORTER"/>
    <property type="match status" value="1"/>
</dbReference>
<feature type="transmembrane region" description="Helical" evidence="6">
    <location>
        <begin position="440"/>
        <end position="461"/>
    </location>
</feature>
<keyword evidence="5 6" id="KW-0472">Membrane</keyword>
<protein>
    <submittedName>
        <fullName evidence="8">FtsX-like permease family protein</fullName>
    </submittedName>
</protein>
<dbReference type="InterPro" id="IPR038766">
    <property type="entry name" value="Membrane_comp_ABC_pdt"/>
</dbReference>
<evidence type="ECO:0000256" key="1">
    <source>
        <dbReference type="ARBA" id="ARBA00004651"/>
    </source>
</evidence>
<reference evidence="8 9" key="1">
    <citation type="submission" date="2024-09" db="EMBL/GenBank/DDBJ databases">
        <authorList>
            <person name="Sun Q."/>
            <person name="Mori K."/>
        </authorList>
    </citation>
    <scope>NUCLEOTIDE SEQUENCE [LARGE SCALE GENOMIC DNA]</scope>
    <source>
        <strain evidence="8 9">JCM 3331</strain>
    </source>
</reference>
<dbReference type="RefSeq" id="WP_345517234.1">
    <property type="nucleotide sequence ID" value="NZ_BAAAXD010000045.1"/>
</dbReference>
<evidence type="ECO:0000256" key="2">
    <source>
        <dbReference type="ARBA" id="ARBA00022475"/>
    </source>
</evidence>
<evidence type="ECO:0000256" key="4">
    <source>
        <dbReference type="ARBA" id="ARBA00022989"/>
    </source>
</evidence>
<organism evidence="8 9">
    <name type="scientific">Streptomyces yanii</name>
    <dbReference type="NCBI Taxonomy" id="78510"/>
    <lineage>
        <taxon>Bacteria</taxon>
        <taxon>Bacillati</taxon>
        <taxon>Actinomycetota</taxon>
        <taxon>Actinomycetes</taxon>
        <taxon>Kitasatosporales</taxon>
        <taxon>Streptomycetaceae</taxon>
        <taxon>Streptomyces</taxon>
    </lineage>
</organism>
<dbReference type="PANTHER" id="PTHR30287:SF2">
    <property type="entry name" value="BLL1001 PROTEIN"/>
    <property type="match status" value="1"/>
</dbReference>
<feature type="transmembrane region" description="Helical" evidence="6">
    <location>
        <begin position="820"/>
        <end position="843"/>
    </location>
</feature>
<evidence type="ECO:0000259" key="7">
    <source>
        <dbReference type="Pfam" id="PF02687"/>
    </source>
</evidence>
<keyword evidence="4 6" id="KW-1133">Transmembrane helix</keyword>
<accession>A0ABV5REH3</accession>
<keyword evidence="9" id="KW-1185">Reference proteome</keyword>
<evidence type="ECO:0000256" key="3">
    <source>
        <dbReference type="ARBA" id="ARBA00022692"/>
    </source>
</evidence>
<keyword evidence="3 6" id="KW-0812">Transmembrane</keyword>
<gene>
    <name evidence="8" type="ORF">ACFFTL_29335</name>
</gene>
<evidence type="ECO:0000256" key="5">
    <source>
        <dbReference type="ARBA" id="ARBA00023136"/>
    </source>
</evidence>
<feature type="transmembrane region" description="Helical" evidence="6">
    <location>
        <begin position="398"/>
        <end position="419"/>
    </location>
</feature>
<dbReference type="Pfam" id="PF02687">
    <property type="entry name" value="FtsX"/>
    <property type="match status" value="1"/>
</dbReference>
<feature type="transmembrane region" description="Helical" evidence="6">
    <location>
        <begin position="300"/>
        <end position="324"/>
    </location>
</feature>
<dbReference type="Proteomes" id="UP001589710">
    <property type="component" value="Unassembled WGS sequence"/>
</dbReference>
<dbReference type="EMBL" id="JBHMCG010000127">
    <property type="protein sequence ID" value="MFB9576278.1"/>
    <property type="molecule type" value="Genomic_DNA"/>
</dbReference>
<feature type="transmembrane region" description="Helical" evidence="6">
    <location>
        <begin position="515"/>
        <end position="536"/>
    </location>
</feature>
<comment type="caution">
    <text evidence="8">The sequence shown here is derived from an EMBL/GenBank/DDBJ whole genome shotgun (WGS) entry which is preliminary data.</text>
</comment>
<feature type="transmembrane region" description="Helical" evidence="6">
    <location>
        <begin position="872"/>
        <end position="894"/>
    </location>
</feature>
<evidence type="ECO:0000313" key="9">
    <source>
        <dbReference type="Proteomes" id="UP001589710"/>
    </source>
</evidence>
<feature type="transmembrane region" description="Helical" evidence="6">
    <location>
        <begin position="914"/>
        <end position="943"/>
    </location>
</feature>
<feature type="transmembrane region" description="Helical" evidence="6">
    <location>
        <begin position="473"/>
        <end position="494"/>
    </location>
</feature>
<sequence>MNMFTGWRAALRIARRDAMRAKGRSALVVAMIALPVLGVTAADVTYRSVTPTRAEELTAAMGSADALFSDPGMGAGAIEQMPDGKSYDVVPDDTSQPGGTSGPGIDMTTALPEGAHAISIETVPAAATTAYGMATTDIVELRTSDPMVRGKVDLVRGSLPRRDSEMAATEPFLKKSGLHVGSRITLRGPERTYTITGVVERPDNLKSAALYAEPGAVIAPWRTLAEHDKKILPPNTGSKEWLVEGAHGAGVSWADVLAANEKGALVVSRQVVLDPPPDSEVPMARSMSGSSYGGSEELSAALITVVAMAVLEIVLLAGPAFAVGARRSRRQLGLVGTCGGDRRHVRAVVLSGGLVLGGAGAVVGVVVGFLLTVVFRPMIEGWAGHRFGSLAVHPSELLTIAVIGLVTGLLAALAPAIVASRQSVLESLSGRRGIRRSSRALPLIGAAALLGGIAIAVHGGTSGDSTPVAGGSVIAELGLLCCIPMIVGLLGRLGRRLPLAPRMALRDAARNRGRTAPAVAAVMAAVAGSVAIATYMSSTLAESDFEYTPSLTPGTVALIASDGGATPQLPLARAAVERNLAVNGGHADLGRVWAGSDCAVYYEEENGCGSVELIKPTGKGHSCPLKGKGARALAASLSAEEHKKLMRSPACLDEFMYTTSFQGGPGGIVLGDAKFLKTYVKLRDPAAARALAAGTPVLLNPAYATNGEVTLKAVHTYNDRDKKNRKLHPGKAEIRTDRLKVYQAPEQYATTPGVRMIMPLRTTERLGLHTEVYGSVYTVAHAPTDAEDQRVSAAIELAGGGMHLLSEGGRDDRNLQEDTILLILSLFAGVVTLGAAAITTGLAKADAEADLTTLSAVGAPPGMRRTLSGFQCLMVALTGVLLGTAAGLVPAVALRLVDLRQAVQDMRVEPMNSAYTPIVLPWATIGLLAVVVPLLAGLLAAAFTRSRLALARRAG</sequence>
<dbReference type="InterPro" id="IPR003838">
    <property type="entry name" value="ABC3_permease_C"/>
</dbReference>
<feature type="transmembrane region" description="Helical" evidence="6">
    <location>
        <begin position="345"/>
        <end position="378"/>
    </location>
</feature>
<keyword evidence="2" id="KW-1003">Cell membrane</keyword>
<evidence type="ECO:0000313" key="8">
    <source>
        <dbReference type="EMBL" id="MFB9576278.1"/>
    </source>
</evidence>